<accession>A0A225W8U6</accession>
<gene>
    <name evidence="2" type="ORF">PHMEG_00012800</name>
</gene>
<dbReference type="OrthoDB" id="90269at2759"/>
<feature type="region of interest" description="Disordered" evidence="1">
    <location>
        <begin position="1"/>
        <end position="54"/>
    </location>
</feature>
<evidence type="ECO:0000313" key="3">
    <source>
        <dbReference type="Proteomes" id="UP000198211"/>
    </source>
</evidence>
<protein>
    <submittedName>
        <fullName evidence="2">Uncharacterized protein</fullName>
    </submittedName>
</protein>
<evidence type="ECO:0000256" key="1">
    <source>
        <dbReference type="SAM" id="MobiDB-lite"/>
    </source>
</evidence>
<keyword evidence="3" id="KW-1185">Reference proteome</keyword>
<proteinExistence type="predicted"/>
<dbReference type="EMBL" id="NBNE01001490">
    <property type="protein sequence ID" value="OWZ13814.1"/>
    <property type="molecule type" value="Genomic_DNA"/>
</dbReference>
<reference evidence="3" key="1">
    <citation type="submission" date="2017-03" db="EMBL/GenBank/DDBJ databases">
        <title>Phytopthora megakarya and P. palmivora, two closely related causual agents of cacao black pod achieved similar genome size and gene model numbers by different mechanisms.</title>
        <authorList>
            <person name="Ali S."/>
            <person name="Shao J."/>
            <person name="Larry D.J."/>
            <person name="Kronmiller B."/>
            <person name="Shen D."/>
            <person name="Strem M.D."/>
            <person name="Melnick R.L."/>
            <person name="Guiltinan M.J."/>
            <person name="Tyler B.M."/>
            <person name="Meinhardt L.W."/>
            <person name="Bailey B.A."/>
        </authorList>
    </citation>
    <scope>NUCLEOTIDE SEQUENCE [LARGE SCALE GENOMIC DNA]</scope>
    <source>
        <strain evidence="3">zdho120</strain>
    </source>
</reference>
<dbReference type="AlphaFoldDB" id="A0A225W8U6"/>
<comment type="caution">
    <text evidence="2">The sequence shown here is derived from an EMBL/GenBank/DDBJ whole genome shotgun (WGS) entry which is preliminary data.</text>
</comment>
<evidence type="ECO:0000313" key="2">
    <source>
        <dbReference type="EMBL" id="OWZ13814.1"/>
    </source>
</evidence>
<feature type="compositionally biased region" description="Low complexity" evidence="1">
    <location>
        <begin position="34"/>
        <end position="43"/>
    </location>
</feature>
<dbReference type="Proteomes" id="UP000198211">
    <property type="component" value="Unassembled WGS sequence"/>
</dbReference>
<sequence length="148" mass="16712">MMSDRKDSSKKKSRQNDNPPEDDPDSDDSRLDENASSDSDSSAFGDITPSAPVTSTMQQGTTLISFNLFVNTNSLIDFYEKVSLSDRIRGLKKIPEHGVSGGWSDKTKVYQLKLKLASTVRDWRSSLRTDTRRDRKKFLKAFRETLGN</sequence>
<organism evidence="2 3">
    <name type="scientific">Phytophthora megakarya</name>
    <dbReference type="NCBI Taxonomy" id="4795"/>
    <lineage>
        <taxon>Eukaryota</taxon>
        <taxon>Sar</taxon>
        <taxon>Stramenopiles</taxon>
        <taxon>Oomycota</taxon>
        <taxon>Peronosporomycetes</taxon>
        <taxon>Peronosporales</taxon>
        <taxon>Peronosporaceae</taxon>
        <taxon>Phytophthora</taxon>
    </lineage>
</organism>
<name>A0A225W8U6_9STRA</name>